<dbReference type="InterPro" id="IPR002656">
    <property type="entry name" value="Acyl_transf_3_dom"/>
</dbReference>
<keyword evidence="1" id="KW-0812">Transmembrane</keyword>
<sequence>MAAIFVAISHVWGINGIIGKPLGFDYIGGFGVDIFFVISGFIMCYTTKDIFTNPRAEAISFMAKRVLRIYPIYLIVATPAVIYLMIQFHAAGGEISFYDVIGNILLLPTFTQDPDYHMYFYVAWSLCYEMMFYIMFSALMFLCKSKKTLIFYMIAIMFGMVSIVNLLGLQGKMLGWVNLTYMIGDSLMINFALGCVIYIIFSKFNRYYVSPLVALTIISLAVICGIILAQHQHCRLLRFGIPSFIIVMVALYTRTEGVNAGFLSKTGLYLGNASYSIYLIHLYIVFISGWVYSVSPLPNDVTGAIMSVVAISLGCVFYTAIERPINKSIHAKVYSGTKGITI</sequence>
<dbReference type="PANTHER" id="PTHR23028">
    <property type="entry name" value="ACETYLTRANSFERASE"/>
    <property type="match status" value="1"/>
</dbReference>
<feature type="transmembrane region" description="Helical" evidence="1">
    <location>
        <begin position="208"/>
        <end position="230"/>
    </location>
</feature>
<feature type="transmembrane region" description="Helical" evidence="1">
    <location>
        <begin position="301"/>
        <end position="321"/>
    </location>
</feature>
<feature type="transmembrane region" description="Helical" evidence="1">
    <location>
        <begin position="118"/>
        <end position="142"/>
    </location>
</feature>
<evidence type="ECO:0000313" key="3">
    <source>
        <dbReference type="EMBL" id="DAD98301.1"/>
    </source>
</evidence>
<proteinExistence type="predicted"/>
<feature type="domain" description="Acyltransferase 3" evidence="2">
    <location>
        <begin position="2"/>
        <end position="313"/>
    </location>
</feature>
<reference evidence="3" key="1">
    <citation type="journal article" date="2021" name="Proc. Natl. Acad. Sci. U.S.A.">
        <title>A Catalog of Tens of Thousands of Viruses from Human Metagenomes Reveals Hidden Associations with Chronic Diseases.</title>
        <authorList>
            <person name="Tisza M.J."/>
            <person name="Buck C.B."/>
        </authorList>
    </citation>
    <scope>NUCLEOTIDE SEQUENCE</scope>
    <source>
        <strain evidence="3">CtLhN17</strain>
    </source>
</reference>
<dbReference type="PANTHER" id="PTHR23028:SF131">
    <property type="entry name" value="BLR2367 PROTEIN"/>
    <property type="match status" value="1"/>
</dbReference>
<feature type="transmembrane region" description="Helical" evidence="1">
    <location>
        <begin position="149"/>
        <end position="169"/>
    </location>
</feature>
<dbReference type="GO" id="GO:0000271">
    <property type="term" value="P:polysaccharide biosynthetic process"/>
    <property type="evidence" value="ECO:0007669"/>
    <property type="project" value="TreeGrafter"/>
</dbReference>
<keyword evidence="3" id="KW-0012">Acyltransferase</keyword>
<accession>A0A8S5NU29</accession>
<name>A0A8S5NU29_9CAUD</name>
<dbReference type="Pfam" id="PF01757">
    <property type="entry name" value="Acyl_transf_3"/>
    <property type="match status" value="1"/>
</dbReference>
<evidence type="ECO:0000256" key="1">
    <source>
        <dbReference type="SAM" id="Phobius"/>
    </source>
</evidence>
<feature type="transmembrane region" description="Helical" evidence="1">
    <location>
        <begin position="66"/>
        <end position="86"/>
    </location>
</feature>
<dbReference type="GO" id="GO:0016020">
    <property type="term" value="C:membrane"/>
    <property type="evidence" value="ECO:0007669"/>
    <property type="project" value="TreeGrafter"/>
</dbReference>
<keyword evidence="3" id="KW-0808">Transferase</keyword>
<feature type="transmembrane region" description="Helical" evidence="1">
    <location>
        <begin position="26"/>
        <end position="45"/>
    </location>
</feature>
<feature type="transmembrane region" description="Helical" evidence="1">
    <location>
        <begin position="236"/>
        <end position="254"/>
    </location>
</feature>
<feature type="transmembrane region" description="Helical" evidence="1">
    <location>
        <begin position="275"/>
        <end position="295"/>
    </location>
</feature>
<feature type="transmembrane region" description="Helical" evidence="1">
    <location>
        <begin position="181"/>
        <end position="201"/>
    </location>
</feature>
<dbReference type="InterPro" id="IPR050879">
    <property type="entry name" value="Acyltransferase_3"/>
</dbReference>
<dbReference type="EMBL" id="BK015259">
    <property type="protein sequence ID" value="DAD98301.1"/>
    <property type="molecule type" value="Genomic_DNA"/>
</dbReference>
<organism evidence="3">
    <name type="scientific">Caudovirales sp. ctLhN17</name>
    <dbReference type="NCBI Taxonomy" id="2825764"/>
    <lineage>
        <taxon>Viruses</taxon>
        <taxon>Duplodnaviria</taxon>
        <taxon>Heunggongvirae</taxon>
        <taxon>Uroviricota</taxon>
        <taxon>Caudoviricetes</taxon>
    </lineage>
</organism>
<dbReference type="GO" id="GO:0016747">
    <property type="term" value="F:acyltransferase activity, transferring groups other than amino-acyl groups"/>
    <property type="evidence" value="ECO:0007669"/>
    <property type="project" value="InterPro"/>
</dbReference>
<keyword evidence="1" id="KW-0472">Membrane</keyword>
<evidence type="ECO:0000259" key="2">
    <source>
        <dbReference type="Pfam" id="PF01757"/>
    </source>
</evidence>
<keyword evidence="1" id="KW-1133">Transmembrane helix</keyword>
<protein>
    <submittedName>
        <fullName evidence="3">Putative acyltransferase</fullName>
    </submittedName>
</protein>